<dbReference type="GO" id="GO:0005737">
    <property type="term" value="C:cytoplasm"/>
    <property type="evidence" value="ECO:0007669"/>
    <property type="project" value="TreeGrafter"/>
</dbReference>
<dbReference type="PROSITE" id="PS51450">
    <property type="entry name" value="LRR"/>
    <property type="match status" value="1"/>
</dbReference>
<dbReference type="Proteomes" id="UP000008181">
    <property type="component" value="Chromosome 1"/>
</dbReference>
<evidence type="ECO:0008006" key="6">
    <source>
        <dbReference type="Google" id="ProtNLM"/>
    </source>
</evidence>
<dbReference type="EMBL" id="CP003009">
    <property type="protein sequence ID" value="AEO64739.1"/>
    <property type="molecule type" value="Genomic_DNA"/>
</dbReference>
<evidence type="ECO:0000256" key="1">
    <source>
        <dbReference type="ARBA" id="ARBA00022614"/>
    </source>
</evidence>
<dbReference type="SUPFAM" id="SSF56112">
    <property type="entry name" value="Protein kinase-like (PK-like)"/>
    <property type="match status" value="1"/>
</dbReference>
<dbReference type="eggNOG" id="KOG0619">
    <property type="taxonomic scope" value="Eukaryota"/>
</dbReference>
<dbReference type="AlphaFoldDB" id="G2QWG4"/>
<evidence type="ECO:0000256" key="3">
    <source>
        <dbReference type="SAM" id="MobiDB-lite"/>
    </source>
</evidence>
<name>G2QWG4_THETT</name>
<reference evidence="4 5" key="1">
    <citation type="journal article" date="2011" name="Nat. Biotechnol.">
        <title>Comparative genomic analysis of the thermophilic biomass-degrading fungi Myceliophthora thermophila and Thielavia terrestris.</title>
        <authorList>
            <person name="Berka R.M."/>
            <person name="Grigoriev I.V."/>
            <person name="Otillar R."/>
            <person name="Salamov A."/>
            <person name="Grimwood J."/>
            <person name="Reid I."/>
            <person name="Ishmael N."/>
            <person name="John T."/>
            <person name="Darmond C."/>
            <person name="Moisan M.-C."/>
            <person name="Henrissat B."/>
            <person name="Coutinho P.M."/>
            <person name="Lombard V."/>
            <person name="Natvig D.O."/>
            <person name="Lindquist E."/>
            <person name="Schmutz J."/>
            <person name="Lucas S."/>
            <person name="Harris P."/>
            <person name="Powlowski J."/>
            <person name="Bellemare A."/>
            <person name="Taylor D."/>
            <person name="Butler G."/>
            <person name="de Vries R.P."/>
            <person name="Allijn I.E."/>
            <person name="van den Brink J."/>
            <person name="Ushinsky S."/>
            <person name="Storms R."/>
            <person name="Powell A.J."/>
            <person name="Paulsen I.T."/>
            <person name="Elbourne L.D.H."/>
            <person name="Baker S.E."/>
            <person name="Magnuson J."/>
            <person name="LaBoissiere S."/>
            <person name="Clutterbuck A.J."/>
            <person name="Martinez D."/>
            <person name="Wogulis M."/>
            <person name="de Leon A.L."/>
            <person name="Rey M.W."/>
            <person name="Tsang A."/>
        </authorList>
    </citation>
    <scope>NUCLEOTIDE SEQUENCE [LARGE SCALE GENOMIC DNA]</scope>
    <source>
        <strain evidence="5">ATCC 38088 / NRRL 8126</strain>
    </source>
</reference>
<feature type="region of interest" description="Disordered" evidence="3">
    <location>
        <begin position="318"/>
        <end position="359"/>
    </location>
</feature>
<keyword evidence="2" id="KW-0677">Repeat</keyword>
<dbReference type="SUPFAM" id="SSF52058">
    <property type="entry name" value="L domain-like"/>
    <property type="match status" value="1"/>
</dbReference>
<dbReference type="PANTHER" id="PTHR48051">
    <property type="match status" value="1"/>
</dbReference>
<dbReference type="KEGG" id="ttt:THITE_2111033"/>
<dbReference type="RefSeq" id="XP_003651075.1">
    <property type="nucleotide sequence ID" value="XM_003651027.1"/>
</dbReference>
<dbReference type="OrthoDB" id="1668230at2759"/>
<sequence>MHDIETLKRGGYRDAGLTELRLACPLSTFPEEILQLGATLKQLDLSGTGLSSLPANLGVALPNLKIALFSACNFRVFPRELASCPNLETVAFPHNGMEEIPEDAFPPRLRWLILTGNRLTSLPSSIGRCQNLQRCMLAGNQLRALPAEMARCKRLALLRISANRIEALPAWLFTLPELAFLSFASNPCAAPPPVNGVVTAPGLADIAWSDLEVKRTLGADASGTTFEALWHQSPHYAEEVAIKLFRGSLTNDGRPADEMAVWLAAGAHESLITVLGRIHGHPDEDDTTTSADTREEAAAAAGPFQGGIVLQQVPAGYAALGEPPSPSAEISSTDRTSERFPPRPPPPPPPPPAAAAAPRGPSGLSIACALSMLTGLAGALAHLHARGLAHGDVSAHNVLASRADAHALLAGFAAATVDYRRARVRGNIDDDDGAGAGARCEMERIEVLAFAHLLEYVLGLAAADAAGGGGGGGGGGGAGAEGREEEVRKGLWELHARCAVAEVAARPLFEEVVEVLEGMMGWRGMMRIPP</sequence>
<gene>
    <name evidence="4" type="ORF">THITE_2111033</name>
</gene>
<evidence type="ECO:0000313" key="4">
    <source>
        <dbReference type="EMBL" id="AEO64739.1"/>
    </source>
</evidence>
<dbReference type="Gene3D" id="1.10.510.10">
    <property type="entry name" value="Transferase(Phosphotransferase) domain 1"/>
    <property type="match status" value="1"/>
</dbReference>
<organism evidence="4 5">
    <name type="scientific">Thermothielavioides terrestris (strain ATCC 38088 / NRRL 8126)</name>
    <name type="common">Thielavia terrestris</name>
    <dbReference type="NCBI Taxonomy" id="578455"/>
    <lineage>
        <taxon>Eukaryota</taxon>
        <taxon>Fungi</taxon>
        <taxon>Dikarya</taxon>
        <taxon>Ascomycota</taxon>
        <taxon>Pezizomycotina</taxon>
        <taxon>Sordariomycetes</taxon>
        <taxon>Sordariomycetidae</taxon>
        <taxon>Sordariales</taxon>
        <taxon>Chaetomiaceae</taxon>
        <taxon>Thermothielavioides</taxon>
        <taxon>Thermothielavioides terrestris</taxon>
    </lineage>
</organism>
<keyword evidence="5" id="KW-1185">Reference proteome</keyword>
<dbReference type="PANTHER" id="PTHR48051:SF1">
    <property type="entry name" value="RAS SUPPRESSOR PROTEIN 1"/>
    <property type="match status" value="1"/>
</dbReference>
<proteinExistence type="predicted"/>
<dbReference type="Pfam" id="PF13855">
    <property type="entry name" value="LRR_8"/>
    <property type="match status" value="1"/>
</dbReference>
<evidence type="ECO:0000313" key="5">
    <source>
        <dbReference type="Proteomes" id="UP000008181"/>
    </source>
</evidence>
<accession>G2QWG4</accession>
<dbReference type="Gene3D" id="3.80.10.10">
    <property type="entry name" value="Ribonuclease Inhibitor"/>
    <property type="match status" value="1"/>
</dbReference>
<dbReference type="InterPro" id="IPR001611">
    <property type="entry name" value="Leu-rich_rpt"/>
</dbReference>
<evidence type="ECO:0000256" key="2">
    <source>
        <dbReference type="ARBA" id="ARBA00022737"/>
    </source>
</evidence>
<feature type="compositionally biased region" description="Pro residues" evidence="3">
    <location>
        <begin position="342"/>
        <end position="353"/>
    </location>
</feature>
<dbReference type="GeneID" id="11523640"/>
<dbReference type="InterPro" id="IPR050216">
    <property type="entry name" value="LRR_domain-containing"/>
</dbReference>
<keyword evidence="1" id="KW-0433">Leucine-rich repeat</keyword>
<dbReference type="InterPro" id="IPR032675">
    <property type="entry name" value="LRR_dom_sf"/>
</dbReference>
<dbReference type="HOGENOM" id="CLU_035565_0_0_1"/>
<dbReference type="InterPro" id="IPR011009">
    <property type="entry name" value="Kinase-like_dom_sf"/>
</dbReference>
<dbReference type="STRING" id="578455.G2QWG4"/>
<protein>
    <recommendedName>
        <fullName evidence="6">Protein kinase domain-containing protein</fullName>
    </recommendedName>
</protein>